<evidence type="ECO:0000313" key="2">
    <source>
        <dbReference type="Proteomes" id="UP000005239"/>
    </source>
</evidence>
<name>A0A2A6CC75_PRIPA</name>
<dbReference type="Pfam" id="PF10853">
    <property type="entry name" value="DUF2650"/>
    <property type="match status" value="1"/>
</dbReference>
<dbReference type="InterPro" id="IPR002083">
    <property type="entry name" value="MATH/TRAF_dom"/>
</dbReference>
<sequence length="2182" mass="251774">MKERMADDSKTILRWEIDNTTEKFATGKVESEIFDKGGFTWTMSAEKDAYRDGKTNFTLRCGADHNGAWRCETEVEVREYQENGINFDVACTEGWISDNKVVLEYHINITNAESKFCGDLIADPSMFAAPNRMSNVILRIGDKKIHVSKEYLSVHSPAFEALFFGDFAEKGKEEVEIKDVVYESLFTETSQRKEKKKWIFFGEFSEKGKTEVELRCHREKAQVRVKLSDFKEFIDLLHLMYLKTMKITDRTVLYILKLSDRFQIESVLNQAILHLSDSKKFDVMAKLLIADQYNLAELKVKCLNSFVNVVELHEKMLTSPEYDKFSSDMKAAICDRIMKLKMTDDSKIVLRWEIDDAQAKFATGRVESKVFDQGGFKWIIIAGKDADRDDETDIVLKCVAGNDEEWKCEADVEIRHFWSNGTTFDVECNEQRLCFNPNNTIWIHECKWAWSVMTDWFYSGATDKSILEFHITIFNSERGELISDQSMFAAPNEMSNVILKIGDVKLHVSKELLSIHSPVFKTMFFGDLAEKGRKEEVEINDVNYEDFLDLLYWIYHKTMITDRSVLHILKLADHFQMKDIFKEAELYITQSKGFDVMAKLLVADQFNLVDLKEQCFQSFTGVLELHEKIQKFPEYDKFSGEMKIAICDKIRNLKQQMTDDSTIVLRWEIDNLVAKFATGRVESETAIADKYDLDGMYGARFALKCDAGRNGAWKCEADIELRQYLNDNINFTEECKDERFCFTANSDIWELQCDWVWFRMSYWDYTNNDKIILEFHITLIASDSGHLIADPTMFTAPNRRSNVILKIGDEKIHVSKEFLAVHSSVFETIFFGEFAENGKDEVELKDVVYEEFFDLLHLLYFGTIKITDRTVLHILKLSDRFQMERVLDQAKMYLTQSNGFDVMAKLLVADQYNLTDLKDECLKSFTTASVLRKKLKEFPDYDKLSADMKAAICDRNVKLPTIIAKKHGDGCSNFALKCDAGHNGEWKCETKVEVRQYKKNGINFHVACSEEPFCFNREGEIWKCEHYWNWADIATPGYIIDGKIVFEFRIDILSSERGELFGDPGMLVAPNKMSNVILKIGDKKLHVSKELLAIHSPVFETLFFWRFCRERKGRSGDKGCYCSGVEFSYLSRPSPLSFRIASEKVLLMESDLLLKEFLDLLNVIHLKMLRITDRNVVHILKLADRFQMKDVLKLAKMCLIESKGIEVMSKLLIAEQYNLADLKVFPEYDKITDNLKIAICNRMKELNLLYHHFVRVFVCRMTDDSKIILRWEIDNAAARFATGKVESEVFDKGGFKWNMIAEKDANSDDGAIFTLRCDADYNGSWKSDVEIKVRQYKKNGVDYGSLTNMTYDINGKAVLEFRIKIISSERLFFQSVMFHYYDIDKLLCDELFESSCKFDASNEMSNVILKIGDKRLHVSKELLSVHSPVYKAMFFGDYVEKGQEEVELKDIVYEEFLDLLNLIYLRTMLIKDRTVVHILKLADQFQIKEHCLKSFTNATELHKKLQKAPEYGKFSENMKAAICDRIMELNLQMTDDSQIVLRWEIDNATEKFATGIVESEAFVKGGFRWLPYFNLQLLSIHSPVFKTLFFGDFVEEGKEEVELKDVVYEEFLDLLHIIYLGKFKITNRTVGHLLKLADRFQMERVLDHATIHLIQSKGIDVMAKRLLADQYNRAYLKVQSFLILKVYIYFLTQNINKCLMTFNDDTKLLRKMQASPEYDKFSADMKAAICDRMMKLKPQMTDESKFDLRWDIDDAKAKFSAERVESSACKGGGFQWTIALERRVDASGNPLNDTVDFSVHAAIDPKLGGKRLWKCEAEFIICLTKQNGKIYAFRSQDLFSFNESKSTYVYASNFLWNSLSHPVYIVQGMLTMQFLVTIKSSESEEISDSAKFAAPTNRSNVVLLLLSIHSPVFETLFFGDFIEKGKEEVEIKDVVFEEFLDLLHLIYPGTMTITDRTVLHILKLSHLFQIEHLLTQSLHHLTTTEGIDVVHKLIAADLYCDLCLKSFGSVEEITQQIKSSQEYDHFSGGMKFATSDALTQQSTPSTRFPCPSLTMSRLSHLLVLAMVAFVAADNVAAADEIELFEADDNQLFDPNEYPEYNLDITHMEEVTPNTKLQLLKSSHVCPPNRHTGVPCPESGLFFYYKCCGEKNKACCRERQHAIFLLLVIVIVVLSICFGACCK</sequence>
<reference evidence="2" key="1">
    <citation type="journal article" date="2008" name="Nat. Genet.">
        <title>The Pristionchus pacificus genome provides a unique perspective on nematode lifestyle and parasitism.</title>
        <authorList>
            <person name="Dieterich C."/>
            <person name="Clifton S.W."/>
            <person name="Schuster L.N."/>
            <person name="Chinwalla A."/>
            <person name="Delehaunty K."/>
            <person name="Dinkelacker I."/>
            <person name="Fulton L."/>
            <person name="Fulton R."/>
            <person name="Godfrey J."/>
            <person name="Minx P."/>
            <person name="Mitreva M."/>
            <person name="Roeseler W."/>
            <person name="Tian H."/>
            <person name="Witte H."/>
            <person name="Yang S.P."/>
            <person name="Wilson R.K."/>
            <person name="Sommer R.J."/>
        </authorList>
    </citation>
    <scope>NUCLEOTIDE SEQUENCE [LARGE SCALE GENOMIC DNA]</scope>
    <source>
        <strain evidence="2">PS312</strain>
    </source>
</reference>
<dbReference type="PROSITE" id="PS50097">
    <property type="entry name" value="BTB"/>
    <property type="match status" value="7"/>
</dbReference>
<dbReference type="SUPFAM" id="SSF54695">
    <property type="entry name" value="POZ domain"/>
    <property type="match status" value="7"/>
</dbReference>
<dbReference type="Pfam" id="PF00917">
    <property type="entry name" value="MATH"/>
    <property type="match status" value="2"/>
</dbReference>
<organism evidence="1 2">
    <name type="scientific">Pristionchus pacificus</name>
    <name type="common">Parasitic nematode worm</name>
    <dbReference type="NCBI Taxonomy" id="54126"/>
    <lineage>
        <taxon>Eukaryota</taxon>
        <taxon>Metazoa</taxon>
        <taxon>Ecdysozoa</taxon>
        <taxon>Nematoda</taxon>
        <taxon>Chromadorea</taxon>
        <taxon>Rhabditida</taxon>
        <taxon>Rhabditina</taxon>
        <taxon>Diplogasteromorpha</taxon>
        <taxon>Diplogasteroidea</taxon>
        <taxon>Neodiplogasteridae</taxon>
        <taxon>Pristionchus</taxon>
    </lineage>
</organism>
<dbReference type="Gene3D" id="2.60.210.10">
    <property type="entry name" value="Apoptosis, Tumor Necrosis Factor Receptor Associated Protein 2, Chain A"/>
    <property type="match status" value="1"/>
</dbReference>
<dbReference type="Pfam" id="PF00651">
    <property type="entry name" value="BTB"/>
    <property type="match status" value="8"/>
</dbReference>
<dbReference type="PANTHER" id="PTHR47022">
    <property type="entry name" value="BTB AND MATH DOMAIN-CONTAINING PROTEIN 36-RELATED"/>
    <property type="match status" value="1"/>
</dbReference>
<gene>
    <name evidence="1" type="primary">WBGene00277749</name>
</gene>
<dbReference type="PANTHER" id="PTHR47022:SF1">
    <property type="entry name" value="BTB AND MATH DOMAIN-CONTAINING PROTEIN 36-RELATED"/>
    <property type="match status" value="1"/>
</dbReference>
<accession>A0A2A6CC75</accession>
<dbReference type="InterPro" id="IPR022559">
    <property type="entry name" value="SUP-1-like"/>
</dbReference>
<reference evidence="1" key="2">
    <citation type="submission" date="2022-06" db="UniProtKB">
        <authorList>
            <consortium name="EnsemblMetazoa"/>
        </authorList>
    </citation>
    <scope>IDENTIFICATION</scope>
    <source>
        <strain evidence="1">PS312</strain>
    </source>
</reference>
<dbReference type="Proteomes" id="UP000005239">
    <property type="component" value="Unassembled WGS sequence"/>
</dbReference>
<evidence type="ECO:0000313" key="1">
    <source>
        <dbReference type="EnsemblMetazoa" id="PPA39380.1"/>
    </source>
</evidence>
<dbReference type="Gene3D" id="3.30.710.10">
    <property type="entry name" value="Potassium Channel Kv1.1, Chain A"/>
    <property type="match status" value="7"/>
</dbReference>
<dbReference type="CDD" id="cd18186">
    <property type="entry name" value="BTB_POZ_ZBTB_KLHL-like"/>
    <property type="match status" value="5"/>
</dbReference>
<accession>A0A8R1YU69</accession>
<dbReference type="InterPro" id="IPR008974">
    <property type="entry name" value="TRAF-like"/>
</dbReference>
<keyword evidence="2" id="KW-1185">Reference proteome</keyword>
<dbReference type="CDD" id="cd00121">
    <property type="entry name" value="MATH"/>
    <property type="match status" value="1"/>
</dbReference>
<proteinExistence type="predicted"/>
<protein>
    <submittedName>
        <fullName evidence="1">BTB domain-containing protein</fullName>
    </submittedName>
</protein>
<dbReference type="EnsemblMetazoa" id="PPA39380.1">
    <property type="protein sequence ID" value="PPA39380.1"/>
    <property type="gene ID" value="WBGene00277749"/>
</dbReference>
<dbReference type="SMART" id="SM00225">
    <property type="entry name" value="BTB"/>
    <property type="match status" value="7"/>
</dbReference>
<dbReference type="InterPro" id="IPR000210">
    <property type="entry name" value="BTB/POZ_dom"/>
</dbReference>
<dbReference type="InterPro" id="IPR011333">
    <property type="entry name" value="SKP1/BTB/POZ_sf"/>
</dbReference>